<evidence type="ECO:0000259" key="15">
    <source>
        <dbReference type="Pfam" id="PF02910"/>
    </source>
</evidence>
<sequence length="533" mass="59290">MLTTDVLIIGSGIAGLSTGIKLAILRPDLKIDILTKVNERESNTSYAQGGVAAVWDHGSDNYEKHIADTLDAGAGLCDEHIVRIVVEEGPTRVEEIIEWGTRFDTDQFKKYDLGREGGHSENRILHYKDLTGWEIQRALSAKAATLDNLTVHEHFFALDLLTQHHVGYIVTRLTPDIECYGCYVLNRKTGEIDRILARNTVLAAGGNGQIYRSTTNPVIATGDGIAMAYRAKVHLENMEFVQFHPTALYNPGLDPQAFLVSEAVRGEGAILKRPDGTEFMHDYDPRGSLAPRDIVARAIDNEMKLAGLEYMCLDCTHISEEHFIKHFPTIHEKCMSIGIDPAKDLIPVTPACHYMCGGVKVDEYGKSSVSRLYACGECTSTGLHGANRLASNSLLEALVFGHRIAHSIAANVDTASVREDIPHWNRTATAKPKEQVLITQSIKELKEVMSSYVGIVRSNVRLERARKRLELLSDETEELYKNTLVSTQLCELRNLITIGYLVTKAANLRHESRGLHYTTDYPEKSDFVQYSVL</sequence>
<dbReference type="Gene3D" id="3.50.50.60">
    <property type="entry name" value="FAD/NAD(P)-binding domain"/>
    <property type="match status" value="1"/>
</dbReference>
<dbReference type="GO" id="GO:0005737">
    <property type="term" value="C:cytoplasm"/>
    <property type="evidence" value="ECO:0007669"/>
    <property type="project" value="UniProtKB-SubCell"/>
</dbReference>
<evidence type="ECO:0000256" key="11">
    <source>
        <dbReference type="PIRSR" id="PIRSR000171-1"/>
    </source>
</evidence>
<dbReference type="InterPro" id="IPR027477">
    <property type="entry name" value="Succ_DH/fumarate_Rdtase_cat_sf"/>
</dbReference>
<evidence type="ECO:0000256" key="6">
    <source>
        <dbReference type="ARBA" id="ARBA00022642"/>
    </source>
</evidence>
<dbReference type="GO" id="GO:0008734">
    <property type="term" value="F:L-aspartate oxidase activity"/>
    <property type="evidence" value="ECO:0007669"/>
    <property type="project" value="UniProtKB-UniRule"/>
</dbReference>
<evidence type="ECO:0000256" key="4">
    <source>
        <dbReference type="ARBA" id="ARBA00012173"/>
    </source>
</evidence>
<comment type="similarity">
    <text evidence="3 12">Belongs to the FAD-dependent oxidoreductase 2 family. NadB subfamily.</text>
</comment>
<feature type="active site" description="Proton acceptor" evidence="11">
    <location>
        <position position="292"/>
    </location>
</feature>
<dbReference type="InterPro" id="IPR005288">
    <property type="entry name" value="NadB"/>
</dbReference>
<protein>
    <recommendedName>
        <fullName evidence="4 10">L-aspartate oxidase</fullName>
        <ecNumber evidence="4 10">1.4.3.16</ecNumber>
    </recommendedName>
</protein>
<dbReference type="Pfam" id="PF00890">
    <property type="entry name" value="FAD_binding_2"/>
    <property type="match status" value="1"/>
</dbReference>
<keyword evidence="6 12" id="KW-0662">Pyridine nucleotide biosynthesis</keyword>
<comment type="catalytic activity">
    <reaction evidence="9">
        <text>L-aspartate + O2 = iminosuccinate + H2O2</text>
        <dbReference type="Rhea" id="RHEA:25876"/>
        <dbReference type="ChEBI" id="CHEBI:15379"/>
        <dbReference type="ChEBI" id="CHEBI:16240"/>
        <dbReference type="ChEBI" id="CHEBI:29991"/>
        <dbReference type="ChEBI" id="CHEBI:77875"/>
        <dbReference type="EC" id="1.4.3.16"/>
    </reaction>
    <physiologicalReaction direction="left-to-right" evidence="9">
        <dbReference type="Rhea" id="RHEA:25877"/>
    </physiologicalReaction>
</comment>
<evidence type="ECO:0000256" key="3">
    <source>
        <dbReference type="ARBA" id="ARBA00008562"/>
    </source>
</evidence>
<evidence type="ECO:0000256" key="5">
    <source>
        <dbReference type="ARBA" id="ARBA00022630"/>
    </source>
</evidence>
<keyword evidence="5 12" id="KW-0285">Flavoprotein</keyword>
<organism evidence="16 17">
    <name type="scientific">Neolewinella aurantiaca</name>
    <dbReference type="NCBI Taxonomy" id="2602767"/>
    <lineage>
        <taxon>Bacteria</taxon>
        <taxon>Pseudomonadati</taxon>
        <taxon>Bacteroidota</taxon>
        <taxon>Saprospiria</taxon>
        <taxon>Saprospirales</taxon>
        <taxon>Lewinellaceae</taxon>
        <taxon>Neolewinella</taxon>
    </lineage>
</organism>
<dbReference type="InterPro" id="IPR015939">
    <property type="entry name" value="Fum_Rdtase/Succ_DH_flav-like_C"/>
</dbReference>
<feature type="domain" description="Fumarate reductase/succinate dehydrogenase flavoprotein-like C-terminal" evidence="15">
    <location>
        <begin position="443"/>
        <end position="526"/>
    </location>
</feature>
<evidence type="ECO:0000256" key="10">
    <source>
        <dbReference type="NCBIfam" id="TIGR00551"/>
    </source>
</evidence>
<dbReference type="InterPro" id="IPR003953">
    <property type="entry name" value="FAD-dep_OxRdtase_2_FAD-bd"/>
</dbReference>
<dbReference type="PANTHER" id="PTHR42716">
    <property type="entry name" value="L-ASPARTATE OXIDASE"/>
    <property type="match status" value="1"/>
</dbReference>
<dbReference type="PIRSF" id="PIRSF000171">
    <property type="entry name" value="SDHA_APRA_LASPO"/>
    <property type="match status" value="1"/>
</dbReference>
<keyword evidence="13" id="KW-0175">Coiled coil</keyword>
<dbReference type="SUPFAM" id="SSF46977">
    <property type="entry name" value="Succinate dehydrogenase/fumarate reductase flavoprotein C-terminal domain"/>
    <property type="match status" value="1"/>
</dbReference>
<dbReference type="Proteomes" id="UP000321907">
    <property type="component" value="Unassembled WGS sequence"/>
</dbReference>
<evidence type="ECO:0000313" key="17">
    <source>
        <dbReference type="Proteomes" id="UP000321907"/>
    </source>
</evidence>
<dbReference type="InterPro" id="IPR037099">
    <property type="entry name" value="Fum_R/Succ_DH_flav-like_C_sf"/>
</dbReference>
<dbReference type="NCBIfam" id="NF006567">
    <property type="entry name" value="PRK09077.1"/>
    <property type="match status" value="1"/>
</dbReference>
<dbReference type="EC" id="1.4.3.16" evidence="4 10"/>
<evidence type="ECO:0000256" key="2">
    <source>
        <dbReference type="ARBA" id="ARBA00004950"/>
    </source>
</evidence>
<dbReference type="AlphaFoldDB" id="A0A5C7FKQ9"/>
<comment type="pathway">
    <text evidence="2 12">Cofactor biosynthesis; NAD(+) biosynthesis; iminoaspartate from L-aspartate (oxidase route): step 1/1.</text>
</comment>
<comment type="subcellular location">
    <subcellularLocation>
        <location evidence="12">Cytoplasm</location>
    </subcellularLocation>
</comment>
<reference evidence="16 17" key="1">
    <citation type="submission" date="2019-08" db="EMBL/GenBank/DDBJ databases">
        <title>Lewinella sp. strain SSH13 Genome sequencing and assembly.</title>
        <authorList>
            <person name="Kim I."/>
        </authorList>
    </citation>
    <scope>NUCLEOTIDE SEQUENCE [LARGE SCALE GENOMIC DNA]</scope>
    <source>
        <strain evidence="16 17">SSH13</strain>
    </source>
</reference>
<dbReference type="Pfam" id="PF02910">
    <property type="entry name" value="Succ_DH_flav_C"/>
    <property type="match status" value="1"/>
</dbReference>
<evidence type="ECO:0000256" key="8">
    <source>
        <dbReference type="ARBA" id="ARBA00023002"/>
    </source>
</evidence>
<dbReference type="Gene3D" id="1.20.58.100">
    <property type="entry name" value="Fumarate reductase/succinate dehydrogenase flavoprotein-like, C-terminal domain"/>
    <property type="match status" value="1"/>
</dbReference>
<keyword evidence="7 12" id="KW-0274">FAD</keyword>
<dbReference type="InterPro" id="IPR036188">
    <property type="entry name" value="FAD/NAD-bd_sf"/>
</dbReference>
<evidence type="ECO:0000256" key="12">
    <source>
        <dbReference type="RuleBase" id="RU362049"/>
    </source>
</evidence>
<dbReference type="Gene3D" id="3.90.700.10">
    <property type="entry name" value="Succinate dehydrogenase/fumarate reductase flavoprotein, catalytic domain"/>
    <property type="match status" value="1"/>
</dbReference>
<comment type="caution">
    <text evidence="16">The sequence shown here is derived from an EMBL/GenBank/DDBJ whole genome shotgun (WGS) entry which is preliminary data.</text>
</comment>
<feature type="domain" description="FAD-dependent oxidoreductase 2 FAD-binding" evidence="14">
    <location>
        <begin position="5"/>
        <end position="394"/>
    </location>
</feature>
<dbReference type="RefSeq" id="WP_147929757.1">
    <property type="nucleotide sequence ID" value="NZ_VOXD01000006.1"/>
</dbReference>
<dbReference type="NCBIfam" id="TIGR00551">
    <property type="entry name" value="nadB"/>
    <property type="match status" value="1"/>
</dbReference>
<feature type="coiled-coil region" evidence="13">
    <location>
        <begin position="455"/>
        <end position="482"/>
    </location>
</feature>
<dbReference type="FunFam" id="1.20.58.100:FF:000002">
    <property type="entry name" value="L-aspartate oxidase"/>
    <property type="match status" value="1"/>
</dbReference>
<dbReference type="SUPFAM" id="SSF51905">
    <property type="entry name" value="FAD/NAD(P)-binding domain"/>
    <property type="match status" value="1"/>
</dbReference>
<comment type="cofactor">
    <cofactor evidence="1 12">
        <name>FAD</name>
        <dbReference type="ChEBI" id="CHEBI:57692"/>
    </cofactor>
</comment>
<dbReference type="PANTHER" id="PTHR42716:SF2">
    <property type="entry name" value="L-ASPARTATE OXIDASE, CHLOROPLASTIC"/>
    <property type="match status" value="1"/>
</dbReference>
<keyword evidence="8 12" id="KW-0560">Oxidoreductase</keyword>
<gene>
    <name evidence="16" type="primary">nadB</name>
    <name evidence="16" type="ORF">FUA23_05670</name>
</gene>
<dbReference type="OrthoDB" id="9806724at2"/>
<dbReference type="PRINTS" id="PR00368">
    <property type="entry name" value="FADPNR"/>
</dbReference>
<dbReference type="EMBL" id="VOXD01000006">
    <property type="protein sequence ID" value="TXF90585.1"/>
    <property type="molecule type" value="Genomic_DNA"/>
</dbReference>
<evidence type="ECO:0000256" key="9">
    <source>
        <dbReference type="ARBA" id="ARBA00048305"/>
    </source>
</evidence>
<accession>A0A5C7FKQ9</accession>
<keyword evidence="17" id="KW-1185">Reference proteome</keyword>
<dbReference type="FunFam" id="3.90.700.10:FF:000002">
    <property type="entry name" value="L-aspartate oxidase"/>
    <property type="match status" value="1"/>
</dbReference>
<dbReference type="UniPathway" id="UPA00253">
    <property type="reaction ID" value="UER00326"/>
</dbReference>
<evidence type="ECO:0000259" key="14">
    <source>
        <dbReference type="Pfam" id="PF00890"/>
    </source>
</evidence>
<dbReference type="GO" id="GO:0034628">
    <property type="term" value="P:'de novo' NAD+ biosynthetic process from L-aspartate"/>
    <property type="evidence" value="ECO:0007669"/>
    <property type="project" value="TreeGrafter"/>
</dbReference>
<proteinExistence type="inferred from homology"/>
<name>A0A5C7FKQ9_9BACT</name>
<evidence type="ECO:0000256" key="1">
    <source>
        <dbReference type="ARBA" id="ARBA00001974"/>
    </source>
</evidence>
<evidence type="ECO:0000313" key="16">
    <source>
        <dbReference type="EMBL" id="TXF90585.1"/>
    </source>
</evidence>
<dbReference type="SUPFAM" id="SSF56425">
    <property type="entry name" value="Succinate dehydrogenase/fumarate reductase flavoprotein, catalytic domain"/>
    <property type="match status" value="1"/>
</dbReference>
<evidence type="ECO:0000256" key="13">
    <source>
        <dbReference type="SAM" id="Coils"/>
    </source>
</evidence>
<comment type="function">
    <text evidence="12">Catalyzes the oxidation of L-aspartate to iminoaspartate.</text>
</comment>
<evidence type="ECO:0000256" key="7">
    <source>
        <dbReference type="ARBA" id="ARBA00022827"/>
    </source>
</evidence>